<feature type="region of interest" description="Disordered" evidence="1">
    <location>
        <begin position="119"/>
        <end position="150"/>
    </location>
</feature>
<comment type="caution">
    <text evidence="2">The sequence shown here is derived from an EMBL/GenBank/DDBJ whole genome shotgun (WGS) entry which is preliminary data.</text>
</comment>
<feature type="compositionally biased region" description="Basic and acidic residues" evidence="1">
    <location>
        <begin position="135"/>
        <end position="146"/>
    </location>
</feature>
<reference evidence="2 3" key="1">
    <citation type="submission" date="2016-07" db="EMBL/GenBank/DDBJ databases">
        <title>Pervasive Adenine N6-methylation of Active Genes in Fungi.</title>
        <authorList>
            <consortium name="DOE Joint Genome Institute"/>
            <person name="Mondo S.J."/>
            <person name="Dannebaum R.O."/>
            <person name="Kuo R.C."/>
            <person name="Labutti K."/>
            <person name="Haridas S."/>
            <person name="Kuo A."/>
            <person name="Salamov A."/>
            <person name="Ahrendt S.R."/>
            <person name="Lipzen A."/>
            <person name="Sullivan W."/>
            <person name="Andreopoulos W.B."/>
            <person name="Clum A."/>
            <person name="Lindquist E."/>
            <person name="Daum C."/>
            <person name="Ramamoorthy G.K."/>
            <person name="Gryganskyi A."/>
            <person name="Culley D."/>
            <person name="Magnuson J.K."/>
            <person name="James T.Y."/>
            <person name="O'Malley M.A."/>
            <person name="Stajich J.E."/>
            <person name="Spatafora J.W."/>
            <person name="Visel A."/>
            <person name="Grigoriev I.V."/>
        </authorList>
    </citation>
    <scope>NUCLEOTIDE SEQUENCE [LARGE SCALE GENOMIC DNA]</scope>
    <source>
        <strain evidence="2 3">NRRL 1336</strain>
    </source>
</reference>
<accession>A0A1X2IX74</accession>
<dbReference type="EMBL" id="MCGE01000003">
    <property type="protein sequence ID" value="ORZ23632.1"/>
    <property type="molecule type" value="Genomic_DNA"/>
</dbReference>
<keyword evidence="3" id="KW-1185">Reference proteome</keyword>
<feature type="compositionally biased region" description="Low complexity" evidence="1">
    <location>
        <begin position="27"/>
        <end position="44"/>
    </location>
</feature>
<evidence type="ECO:0000313" key="2">
    <source>
        <dbReference type="EMBL" id="ORZ23632.1"/>
    </source>
</evidence>
<dbReference type="AlphaFoldDB" id="A0A1X2IX74"/>
<organism evidence="2 3">
    <name type="scientific">Absidia repens</name>
    <dbReference type="NCBI Taxonomy" id="90262"/>
    <lineage>
        <taxon>Eukaryota</taxon>
        <taxon>Fungi</taxon>
        <taxon>Fungi incertae sedis</taxon>
        <taxon>Mucoromycota</taxon>
        <taxon>Mucoromycotina</taxon>
        <taxon>Mucoromycetes</taxon>
        <taxon>Mucorales</taxon>
        <taxon>Cunninghamellaceae</taxon>
        <taxon>Absidia</taxon>
    </lineage>
</organism>
<gene>
    <name evidence="2" type="ORF">BCR42DRAFT_139437</name>
</gene>
<dbReference type="Proteomes" id="UP000193560">
    <property type="component" value="Unassembled WGS sequence"/>
</dbReference>
<name>A0A1X2IX74_9FUNG</name>
<proteinExistence type="predicted"/>
<evidence type="ECO:0000256" key="1">
    <source>
        <dbReference type="SAM" id="MobiDB-lite"/>
    </source>
</evidence>
<sequence>MSIRNKLYLLSEADQKEKLLKMPIGATTTLSSSSSSSSSTATAAQPSISRIIDKKPHAIHTTPLKSKEPSHDDASLKRRLSSAALSSTHGTPAPSLPATKKAKPTRCITHSERMVKATKSKYRPFFTQTQEEADDSPRSSPLKDDYVSTLEYPGIGEYEKYGT</sequence>
<protein>
    <submittedName>
        <fullName evidence="2">Uncharacterized protein</fullName>
    </submittedName>
</protein>
<evidence type="ECO:0000313" key="3">
    <source>
        <dbReference type="Proteomes" id="UP000193560"/>
    </source>
</evidence>
<feature type="region of interest" description="Disordered" evidence="1">
    <location>
        <begin position="27"/>
        <end position="107"/>
    </location>
</feature>
<feature type="compositionally biased region" description="Basic and acidic residues" evidence="1">
    <location>
        <begin position="65"/>
        <end position="76"/>
    </location>
</feature>